<dbReference type="AlphaFoldDB" id="A0A2U2J6W7"/>
<dbReference type="PANTHER" id="PTHR30292:SF0">
    <property type="entry name" value="5-OXOPROLINASE SUBUNIT A"/>
    <property type="match status" value="1"/>
</dbReference>
<accession>A0A2U2J6W7</accession>
<dbReference type="SUPFAM" id="SSF88713">
    <property type="entry name" value="Glycoside hydrolase/deacetylase"/>
    <property type="match status" value="1"/>
</dbReference>
<dbReference type="InterPro" id="IPR005501">
    <property type="entry name" value="LamB/YcsF/PxpA-like"/>
</dbReference>
<reference evidence="1 2" key="1">
    <citation type="submission" date="2018-05" db="EMBL/GenBank/DDBJ databases">
        <title>Polaribacter aquimarinus sp. nov., isolated from sediment in a sediment of sea.</title>
        <authorList>
            <person name="Lu D."/>
        </authorList>
    </citation>
    <scope>NUCLEOTIDE SEQUENCE [LARGE SCALE GENOMIC DNA]</scope>
    <source>
        <strain evidence="1 2">ZY113</strain>
    </source>
</reference>
<dbReference type="OrthoDB" id="9773478at2"/>
<organism evidence="1 2">
    <name type="scientific">Polaribacter aquimarinus</name>
    <dbReference type="NCBI Taxonomy" id="2100726"/>
    <lineage>
        <taxon>Bacteria</taxon>
        <taxon>Pseudomonadati</taxon>
        <taxon>Bacteroidota</taxon>
        <taxon>Flavobacteriia</taxon>
        <taxon>Flavobacteriales</taxon>
        <taxon>Flavobacteriaceae</taxon>
    </lineage>
</organism>
<gene>
    <name evidence="1" type="ORF">DIS07_14040</name>
</gene>
<keyword evidence="2" id="KW-1185">Reference proteome</keyword>
<dbReference type="NCBIfam" id="NF003814">
    <property type="entry name" value="PRK05406.1-3"/>
    <property type="match status" value="1"/>
</dbReference>
<dbReference type="GO" id="GO:0005975">
    <property type="term" value="P:carbohydrate metabolic process"/>
    <property type="evidence" value="ECO:0007669"/>
    <property type="project" value="InterPro"/>
</dbReference>
<evidence type="ECO:0000313" key="1">
    <source>
        <dbReference type="EMBL" id="PWG04085.1"/>
    </source>
</evidence>
<protein>
    <submittedName>
        <fullName evidence="1">Lactam utilization protein LamB</fullName>
    </submittedName>
</protein>
<dbReference type="PANTHER" id="PTHR30292">
    <property type="entry name" value="UNCHARACTERIZED PROTEIN YBGL-RELATED"/>
    <property type="match status" value="1"/>
</dbReference>
<proteinExistence type="predicted"/>
<dbReference type="NCBIfam" id="NF003816">
    <property type="entry name" value="PRK05406.1-5"/>
    <property type="match status" value="1"/>
</dbReference>
<dbReference type="InterPro" id="IPR011330">
    <property type="entry name" value="Glyco_hydro/deAcase_b/a-brl"/>
</dbReference>
<dbReference type="RefSeq" id="WP_109405902.1">
    <property type="nucleotide sequence ID" value="NZ_QFFG01000007.1"/>
</dbReference>
<dbReference type="EMBL" id="QFFG01000007">
    <property type="protein sequence ID" value="PWG04085.1"/>
    <property type="molecule type" value="Genomic_DNA"/>
</dbReference>
<comment type="caution">
    <text evidence="1">The sequence shown here is derived from an EMBL/GenBank/DDBJ whole genome shotgun (WGS) entry which is preliminary data.</text>
</comment>
<dbReference type="CDD" id="cd10801">
    <property type="entry name" value="LamB_YcsF_like_1"/>
    <property type="match status" value="1"/>
</dbReference>
<name>A0A2U2J6W7_9FLAO</name>
<dbReference type="Gene3D" id="3.20.20.370">
    <property type="entry name" value="Glycoside hydrolase/deacetylase"/>
    <property type="match status" value="1"/>
</dbReference>
<sequence length="243" mass="27787">MKIDINCDVGEGVINEHLLMPYISSCNIACGGHFGDERTIDNTIKLAITNDVKIGVHPSFPDKENFGRKVMNISKDELQKSIRNQMDLFLERLEKFDCKLHHVKPHGALYNLMSKDEVAAENFVEVIQEYTNNVFLYVPYRSEIEQVALCNNINIQYEAFADRNYNEDLSLVSRQCKNALINNPNEVYKHICKMVFEGKVKTINGNQKEMTADTFCIHGDNVNSLKILEFLHQELTKKGVIIG</sequence>
<dbReference type="Proteomes" id="UP000245670">
    <property type="component" value="Unassembled WGS sequence"/>
</dbReference>
<evidence type="ECO:0000313" key="2">
    <source>
        <dbReference type="Proteomes" id="UP000245670"/>
    </source>
</evidence>
<dbReference type="Pfam" id="PF03746">
    <property type="entry name" value="LamB_YcsF"/>
    <property type="match status" value="1"/>
</dbReference>